<evidence type="ECO:0000259" key="6">
    <source>
        <dbReference type="Pfam" id="PF00419"/>
    </source>
</evidence>
<name>A0A097QZS1_HAFAL</name>
<dbReference type="GO" id="GO:0009289">
    <property type="term" value="C:pilus"/>
    <property type="evidence" value="ECO:0007669"/>
    <property type="project" value="UniProtKB-SubCell"/>
</dbReference>
<feature type="signal peptide" evidence="5">
    <location>
        <begin position="1"/>
        <end position="18"/>
    </location>
</feature>
<sequence>MKFLALLCLALFSSTSWATIDINFHGEVVSEPCEVDINSDGQSVDFGVTAIKTFYLAGRSDSKPFSIGLKNCDVSISKTVLVSFIGAEDGDQKGYLSLKSAQVKGLAIGIESISGDVQNPSTLIPLNTGSAKYSLTQGANSFKFAAFLQASPKSIADHSITEGDFNTTVEFHLEYP</sequence>
<organism evidence="7 8">
    <name type="scientific">Hafnia alvei FB1</name>
    <dbReference type="NCBI Taxonomy" id="1453496"/>
    <lineage>
        <taxon>Bacteria</taxon>
        <taxon>Pseudomonadati</taxon>
        <taxon>Pseudomonadota</taxon>
        <taxon>Gammaproteobacteria</taxon>
        <taxon>Enterobacterales</taxon>
        <taxon>Hafniaceae</taxon>
        <taxon>Hafnia</taxon>
    </lineage>
</organism>
<dbReference type="PANTHER" id="PTHR33420:SF3">
    <property type="entry name" value="FIMBRIAL SUBUNIT ELFA"/>
    <property type="match status" value="1"/>
</dbReference>
<proteinExistence type="inferred from homology"/>
<dbReference type="InterPro" id="IPR036937">
    <property type="entry name" value="Adhesion_dom_fimbrial_sf"/>
</dbReference>
<evidence type="ECO:0000256" key="3">
    <source>
        <dbReference type="ARBA" id="ARBA00022729"/>
    </source>
</evidence>
<dbReference type="Gene3D" id="2.60.40.1090">
    <property type="entry name" value="Fimbrial-type adhesion domain"/>
    <property type="match status" value="1"/>
</dbReference>
<evidence type="ECO:0000256" key="1">
    <source>
        <dbReference type="ARBA" id="ARBA00004561"/>
    </source>
</evidence>
<protein>
    <submittedName>
        <fullName evidence="7">Fimbrial protein</fullName>
    </submittedName>
</protein>
<dbReference type="GeneID" id="56890694"/>
<dbReference type="PATRIC" id="fig|1453496.5.peg.1150"/>
<keyword evidence="8" id="KW-1185">Reference proteome</keyword>
<accession>A0A097QZS1</accession>
<reference evidence="7 8" key="1">
    <citation type="journal article" date="2014" name="Gut Pathog.">
        <title>Gene clusters of Hafnia alvei strain FB1 important in survival and pathogenesis: a draft genome perspective.</title>
        <authorList>
            <person name="Tan J.Y."/>
            <person name="Yin W.F."/>
            <person name="Chan K.G."/>
        </authorList>
    </citation>
    <scope>NUCLEOTIDE SEQUENCE [LARGE SCALE GENOMIC DNA]</scope>
    <source>
        <strain evidence="7 8">FB1</strain>
    </source>
</reference>
<dbReference type="eggNOG" id="COG3539">
    <property type="taxonomic scope" value="Bacteria"/>
</dbReference>
<comment type="subcellular location">
    <subcellularLocation>
        <location evidence="1">Fimbrium</location>
    </subcellularLocation>
</comment>
<evidence type="ECO:0000256" key="2">
    <source>
        <dbReference type="ARBA" id="ARBA00006671"/>
    </source>
</evidence>
<dbReference type="HOGENOM" id="CLU_088965_0_0_6"/>
<dbReference type="SUPFAM" id="SSF49401">
    <property type="entry name" value="Bacterial adhesins"/>
    <property type="match status" value="1"/>
</dbReference>
<dbReference type="Pfam" id="PF00419">
    <property type="entry name" value="Fimbrial"/>
    <property type="match status" value="1"/>
</dbReference>
<keyword evidence="4" id="KW-0281">Fimbrium</keyword>
<evidence type="ECO:0000313" key="8">
    <source>
        <dbReference type="Proteomes" id="UP000029986"/>
    </source>
</evidence>
<dbReference type="KEGG" id="hav:AT03_05755"/>
<keyword evidence="3 5" id="KW-0732">Signal</keyword>
<dbReference type="InterPro" id="IPR050263">
    <property type="entry name" value="Bact_Fimbrial_Adh_Pro"/>
</dbReference>
<dbReference type="AlphaFoldDB" id="A0A097QZS1"/>
<dbReference type="OrthoDB" id="6462343at2"/>
<dbReference type="InterPro" id="IPR000259">
    <property type="entry name" value="Adhesion_dom_fimbrial"/>
</dbReference>
<feature type="domain" description="Fimbrial-type adhesion" evidence="6">
    <location>
        <begin position="22"/>
        <end position="175"/>
    </location>
</feature>
<dbReference type="RefSeq" id="WP_025800500.1">
    <property type="nucleotide sequence ID" value="NZ_CP009706.1"/>
</dbReference>
<evidence type="ECO:0000256" key="5">
    <source>
        <dbReference type="SAM" id="SignalP"/>
    </source>
</evidence>
<feature type="chain" id="PRO_5001937085" evidence="5">
    <location>
        <begin position="19"/>
        <end position="176"/>
    </location>
</feature>
<dbReference type="GO" id="GO:0043709">
    <property type="term" value="P:cell adhesion involved in single-species biofilm formation"/>
    <property type="evidence" value="ECO:0007669"/>
    <property type="project" value="TreeGrafter"/>
</dbReference>
<comment type="similarity">
    <text evidence="2">Belongs to the fimbrial protein family.</text>
</comment>
<gene>
    <name evidence="7" type="ORF">AT03_05755</name>
</gene>
<evidence type="ECO:0000256" key="4">
    <source>
        <dbReference type="ARBA" id="ARBA00023263"/>
    </source>
</evidence>
<dbReference type="Proteomes" id="UP000029986">
    <property type="component" value="Chromosome"/>
</dbReference>
<evidence type="ECO:0000313" key="7">
    <source>
        <dbReference type="EMBL" id="AIU71940.1"/>
    </source>
</evidence>
<dbReference type="InterPro" id="IPR008966">
    <property type="entry name" value="Adhesion_dom_sf"/>
</dbReference>
<dbReference type="PANTHER" id="PTHR33420">
    <property type="entry name" value="FIMBRIAL SUBUNIT ELFA-RELATED"/>
    <property type="match status" value="1"/>
</dbReference>
<dbReference type="EMBL" id="CP009706">
    <property type="protein sequence ID" value="AIU71940.1"/>
    <property type="molecule type" value="Genomic_DNA"/>
</dbReference>